<dbReference type="NCBIfam" id="TIGR00044">
    <property type="entry name" value="YggS family pyridoxal phosphate-dependent enzyme"/>
    <property type="match status" value="1"/>
</dbReference>
<accession>A0A2V3PK72</accession>
<dbReference type="PANTHER" id="PTHR10146">
    <property type="entry name" value="PROLINE SYNTHETASE CO-TRANSCRIBED BACTERIAL HOMOLOG PROTEIN"/>
    <property type="match status" value="1"/>
</dbReference>
<dbReference type="InterPro" id="IPR029066">
    <property type="entry name" value="PLP-binding_barrel"/>
</dbReference>
<evidence type="ECO:0000259" key="5">
    <source>
        <dbReference type="Pfam" id="PF01168"/>
    </source>
</evidence>
<name>A0A2V3PK72_9BACT</name>
<keyword evidence="1 2" id="KW-0663">Pyridoxal phosphate</keyword>
<dbReference type="FunFam" id="3.20.20.10:FF:000018">
    <property type="entry name" value="Pyridoxal phosphate homeostasis protein"/>
    <property type="match status" value="1"/>
</dbReference>
<proteinExistence type="inferred from homology"/>
<dbReference type="PIRSF" id="PIRSF004848">
    <property type="entry name" value="YBL036c_PLPDEIII"/>
    <property type="match status" value="1"/>
</dbReference>
<dbReference type="OrthoDB" id="9804072at2"/>
<dbReference type="InterPro" id="IPR001608">
    <property type="entry name" value="Ala_racemase_N"/>
</dbReference>
<keyword evidence="7" id="KW-1185">Reference proteome</keyword>
<dbReference type="EMBL" id="QICL01000039">
    <property type="protein sequence ID" value="PXV59291.1"/>
    <property type="molecule type" value="Genomic_DNA"/>
</dbReference>
<evidence type="ECO:0000313" key="7">
    <source>
        <dbReference type="Proteomes" id="UP000247973"/>
    </source>
</evidence>
<dbReference type="RefSeq" id="WP_110312435.1">
    <property type="nucleotide sequence ID" value="NZ_QICL01000039.1"/>
</dbReference>
<dbReference type="PANTHER" id="PTHR10146:SF14">
    <property type="entry name" value="PYRIDOXAL PHOSPHATE HOMEOSTASIS PROTEIN"/>
    <property type="match status" value="1"/>
</dbReference>
<reference evidence="6 7" key="1">
    <citation type="submission" date="2018-03" db="EMBL/GenBank/DDBJ databases">
        <title>Genomic Encyclopedia of Archaeal and Bacterial Type Strains, Phase II (KMG-II): from individual species to whole genera.</title>
        <authorList>
            <person name="Goeker M."/>
        </authorList>
    </citation>
    <scope>NUCLEOTIDE SEQUENCE [LARGE SCALE GENOMIC DNA]</scope>
    <source>
        <strain evidence="6 7">DSM 100214</strain>
    </source>
</reference>
<organism evidence="6 7">
    <name type="scientific">Dysgonomonas alginatilytica</name>
    <dbReference type="NCBI Taxonomy" id="1605892"/>
    <lineage>
        <taxon>Bacteria</taxon>
        <taxon>Pseudomonadati</taxon>
        <taxon>Bacteroidota</taxon>
        <taxon>Bacteroidia</taxon>
        <taxon>Bacteroidales</taxon>
        <taxon>Dysgonomonadaceae</taxon>
        <taxon>Dysgonomonas</taxon>
    </lineage>
</organism>
<dbReference type="AlphaFoldDB" id="A0A2V3PK72"/>
<dbReference type="CDD" id="cd00635">
    <property type="entry name" value="PLPDE_III_YBL036c_like"/>
    <property type="match status" value="1"/>
</dbReference>
<dbReference type="Pfam" id="PF01168">
    <property type="entry name" value="Ala_racemase_N"/>
    <property type="match status" value="1"/>
</dbReference>
<comment type="caution">
    <text evidence="6">The sequence shown here is derived from an EMBL/GenBank/DDBJ whole genome shotgun (WGS) entry which is preliminary data.</text>
</comment>
<comment type="function">
    <text evidence="2">Pyridoxal 5'-phosphate (PLP)-binding protein, which is involved in PLP homeostasis.</text>
</comment>
<dbReference type="Gene3D" id="3.20.20.10">
    <property type="entry name" value="Alanine racemase"/>
    <property type="match status" value="1"/>
</dbReference>
<feature type="modified residue" description="N6-(pyridoxal phosphate)lysine" evidence="2 3">
    <location>
        <position position="25"/>
    </location>
</feature>
<dbReference type="GO" id="GO:0030170">
    <property type="term" value="F:pyridoxal phosphate binding"/>
    <property type="evidence" value="ECO:0007669"/>
    <property type="project" value="UniProtKB-UniRule"/>
</dbReference>
<dbReference type="Proteomes" id="UP000247973">
    <property type="component" value="Unassembled WGS sequence"/>
</dbReference>
<evidence type="ECO:0000256" key="2">
    <source>
        <dbReference type="HAMAP-Rule" id="MF_02087"/>
    </source>
</evidence>
<evidence type="ECO:0000256" key="4">
    <source>
        <dbReference type="RuleBase" id="RU004514"/>
    </source>
</evidence>
<comment type="similarity">
    <text evidence="2 4">Belongs to the pyridoxal phosphate-binding protein YggS/PROSC family.</text>
</comment>
<gene>
    <name evidence="6" type="ORF">CLV62_13928</name>
</gene>
<evidence type="ECO:0000256" key="3">
    <source>
        <dbReference type="PIRSR" id="PIRSR004848-1"/>
    </source>
</evidence>
<dbReference type="SUPFAM" id="SSF51419">
    <property type="entry name" value="PLP-binding barrel"/>
    <property type="match status" value="1"/>
</dbReference>
<evidence type="ECO:0000256" key="1">
    <source>
        <dbReference type="ARBA" id="ARBA00022898"/>
    </source>
</evidence>
<sequence>MSISANLDAVRSLLPEGVKLVAVSKFHPKEALEKAYDAGQRVFGESRVQELSSKQEVLPEDIEWHLIGHLQTNKIKSVVPYIHTIQSIDSWKVLSEIDKYASKVDRRVNCLLEIYIAKEDTKYGLTFEECRYLLANENWKALKNIQIAGVMGMATNTDDESQIRQEFRSLKTFFEELKQQYFKGDSCFCEISMGMSHDYKIAIEEGSTIIRVGTSIFGEREY</sequence>
<feature type="domain" description="Alanine racemase N-terminal" evidence="5">
    <location>
        <begin position="3"/>
        <end position="220"/>
    </location>
</feature>
<dbReference type="HAMAP" id="MF_02087">
    <property type="entry name" value="PLP_homeostasis"/>
    <property type="match status" value="1"/>
</dbReference>
<protein>
    <recommendedName>
        <fullName evidence="2">Pyridoxal phosphate homeostasis protein</fullName>
        <shortName evidence="2">PLP homeostasis protein</shortName>
    </recommendedName>
</protein>
<comment type="cofactor">
    <cofactor evidence="3">
        <name>pyridoxal 5'-phosphate</name>
        <dbReference type="ChEBI" id="CHEBI:597326"/>
    </cofactor>
</comment>
<evidence type="ECO:0000313" key="6">
    <source>
        <dbReference type="EMBL" id="PXV59291.1"/>
    </source>
</evidence>
<dbReference type="InterPro" id="IPR011078">
    <property type="entry name" value="PyrdxlP_homeostasis"/>
</dbReference>